<dbReference type="InterPro" id="IPR001806">
    <property type="entry name" value="Small_GTPase"/>
</dbReference>
<dbReference type="AlphaFoldDB" id="A0A8H3C6U5"/>
<sequence>MLKYAILLDKYKIKRVMRRKAVHTWTIRTIQSAASATRPKWALFHNPTSTAIHGKLVTVGDGACGKTCLLLVFSKWKFPEVYVPNILEDHTVNVEVDSKHVELASWDTPGQD</sequence>
<dbReference type="GO" id="GO:0007264">
    <property type="term" value="P:small GTPase-mediated signal transduction"/>
    <property type="evidence" value="ECO:0007669"/>
    <property type="project" value="InterPro"/>
</dbReference>
<dbReference type="SUPFAM" id="SSF52540">
    <property type="entry name" value="P-loop containing nucleoside triphosphate hydrolases"/>
    <property type="match status" value="1"/>
</dbReference>
<gene>
    <name evidence="3" type="ORF">RDB_LOCUS76845</name>
</gene>
<dbReference type="PANTHER" id="PTHR24072">
    <property type="entry name" value="RHO FAMILY GTPASE"/>
    <property type="match status" value="1"/>
</dbReference>
<evidence type="ECO:0000256" key="1">
    <source>
        <dbReference type="ARBA" id="ARBA00022741"/>
    </source>
</evidence>
<keyword evidence="1" id="KW-0547">Nucleotide-binding</keyword>
<organism evidence="3 4">
    <name type="scientific">Rhizoctonia solani</name>
    <dbReference type="NCBI Taxonomy" id="456999"/>
    <lineage>
        <taxon>Eukaryota</taxon>
        <taxon>Fungi</taxon>
        <taxon>Dikarya</taxon>
        <taxon>Basidiomycota</taxon>
        <taxon>Agaricomycotina</taxon>
        <taxon>Agaricomycetes</taxon>
        <taxon>Cantharellales</taxon>
        <taxon>Ceratobasidiaceae</taxon>
        <taxon>Rhizoctonia</taxon>
    </lineage>
</organism>
<evidence type="ECO:0000313" key="3">
    <source>
        <dbReference type="EMBL" id="CAE6472764.1"/>
    </source>
</evidence>
<reference evidence="3" key="1">
    <citation type="submission" date="2021-01" db="EMBL/GenBank/DDBJ databases">
        <authorList>
            <person name="Kaushik A."/>
        </authorList>
    </citation>
    <scope>NUCLEOTIDE SEQUENCE</scope>
    <source>
        <strain evidence="3">AG6-10EEA</strain>
    </source>
</reference>
<protein>
    <submittedName>
        <fullName evidence="3">Uncharacterized protein</fullName>
    </submittedName>
</protein>
<evidence type="ECO:0000256" key="2">
    <source>
        <dbReference type="ARBA" id="ARBA00023134"/>
    </source>
</evidence>
<proteinExistence type="predicted"/>
<name>A0A8H3C6U5_9AGAM</name>
<dbReference type="Gene3D" id="3.40.50.300">
    <property type="entry name" value="P-loop containing nucleotide triphosphate hydrolases"/>
    <property type="match status" value="1"/>
</dbReference>
<dbReference type="EMBL" id="CAJMXA010001919">
    <property type="protein sequence ID" value="CAE6472764.1"/>
    <property type="molecule type" value="Genomic_DNA"/>
</dbReference>
<accession>A0A8H3C6U5</accession>
<comment type="caution">
    <text evidence="3">The sequence shown here is derived from an EMBL/GenBank/DDBJ whole genome shotgun (WGS) entry which is preliminary data.</text>
</comment>
<dbReference type="PRINTS" id="PR00449">
    <property type="entry name" value="RASTRNSFRMNG"/>
</dbReference>
<dbReference type="InterPro" id="IPR027417">
    <property type="entry name" value="P-loop_NTPase"/>
</dbReference>
<dbReference type="Proteomes" id="UP000663853">
    <property type="component" value="Unassembled WGS sequence"/>
</dbReference>
<dbReference type="GO" id="GO:0003924">
    <property type="term" value="F:GTPase activity"/>
    <property type="evidence" value="ECO:0007669"/>
    <property type="project" value="InterPro"/>
</dbReference>
<dbReference type="SMART" id="SM00174">
    <property type="entry name" value="RHO"/>
    <property type="match status" value="1"/>
</dbReference>
<dbReference type="Pfam" id="PF00071">
    <property type="entry name" value="Ras"/>
    <property type="match status" value="1"/>
</dbReference>
<dbReference type="GO" id="GO:0005525">
    <property type="term" value="F:GTP binding"/>
    <property type="evidence" value="ECO:0007669"/>
    <property type="project" value="UniProtKB-KW"/>
</dbReference>
<dbReference type="InterPro" id="IPR003578">
    <property type="entry name" value="Small_GTPase_Rho"/>
</dbReference>
<keyword evidence="2" id="KW-0342">GTP-binding</keyword>
<evidence type="ECO:0000313" key="4">
    <source>
        <dbReference type="Proteomes" id="UP000663853"/>
    </source>
</evidence>